<dbReference type="EMBL" id="LT158599">
    <property type="protein sequence ID" value="CVK34008.1"/>
    <property type="molecule type" value="Genomic_DNA"/>
</dbReference>
<sequence length="64" mass="6608">MGSHVNNLISNIVQFTGSVRKSALGSVDLLSADTFGITSMRGGSGNWGGDQKEQPDRVTGASTP</sequence>
<organism evidence="2 3">
    <name type="scientific">Methanoculleus bourgensis</name>
    <dbReference type="NCBI Taxonomy" id="83986"/>
    <lineage>
        <taxon>Archaea</taxon>
        <taxon>Methanobacteriati</taxon>
        <taxon>Methanobacteriota</taxon>
        <taxon>Stenosarchaea group</taxon>
        <taxon>Methanomicrobia</taxon>
        <taxon>Methanomicrobiales</taxon>
        <taxon>Methanomicrobiaceae</taxon>
        <taxon>Methanoculleus</taxon>
    </lineage>
</organism>
<dbReference type="KEGG" id="mema:MMAB1_2795"/>
<reference evidence="2 3" key="1">
    <citation type="submission" date="2016-01" db="EMBL/GenBank/DDBJ databases">
        <authorList>
            <person name="Manzoor S."/>
        </authorList>
    </citation>
    <scope>NUCLEOTIDE SEQUENCE [LARGE SCALE GENOMIC DNA]</scope>
    <source>
        <strain evidence="2">Methanoculleus sp MAB1</strain>
    </source>
</reference>
<protein>
    <submittedName>
        <fullName evidence="2">Uncharacterized protein</fullName>
    </submittedName>
</protein>
<evidence type="ECO:0000313" key="2">
    <source>
        <dbReference type="EMBL" id="CVK34008.1"/>
    </source>
</evidence>
<gene>
    <name evidence="2" type="ORF">MMAB1_2795</name>
</gene>
<accession>A0A0X3BPP8</accession>
<dbReference type="AlphaFoldDB" id="A0A0X3BPP8"/>
<name>A0A0X3BPP8_9EURY</name>
<dbReference type="Proteomes" id="UP000069850">
    <property type="component" value="Chromosome 1"/>
</dbReference>
<evidence type="ECO:0000313" key="3">
    <source>
        <dbReference type="Proteomes" id="UP000069850"/>
    </source>
</evidence>
<feature type="region of interest" description="Disordered" evidence="1">
    <location>
        <begin position="40"/>
        <end position="64"/>
    </location>
</feature>
<proteinExistence type="predicted"/>
<evidence type="ECO:0000256" key="1">
    <source>
        <dbReference type="SAM" id="MobiDB-lite"/>
    </source>
</evidence>